<dbReference type="EMBL" id="DYVY01000182">
    <property type="protein sequence ID" value="HJF95269.1"/>
    <property type="molecule type" value="Genomic_DNA"/>
</dbReference>
<sequence>MKKKETAHSCTSCAFYSYDEEYGAYVCDVDMDEDEYIRFISDSHYACPYYRNGDDYRIVRKQM</sequence>
<dbReference type="OrthoDB" id="1823132at2"/>
<evidence type="ECO:0000259" key="1">
    <source>
        <dbReference type="Pfam" id="PF20076"/>
    </source>
</evidence>
<gene>
    <name evidence="2" type="ORF">K8V82_10865</name>
</gene>
<name>A0A921I1T8_9FIRM</name>
<comment type="caution">
    <text evidence="2">The sequence shown here is derived from an EMBL/GenBank/DDBJ whole genome shotgun (WGS) entry which is preliminary data.</text>
</comment>
<dbReference type="RefSeq" id="WP_076779286.1">
    <property type="nucleotide sequence ID" value="NZ_CALKQL010000042.1"/>
</dbReference>
<organism evidence="2 3">
    <name type="scientific">Lachnoclostridium phocaeense</name>
    <dbReference type="NCBI Taxonomy" id="1871021"/>
    <lineage>
        <taxon>Bacteria</taxon>
        <taxon>Bacillati</taxon>
        <taxon>Bacillota</taxon>
        <taxon>Clostridia</taxon>
        <taxon>Lachnospirales</taxon>
        <taxon>Lachnospiraceae</taxon>
    </lineage>
</organism>
<reference evidence="2" key="2">
    <citation type="submission" date="2021-09" db="EMBL/GenBank/DDBJ databases">
        <authorList>
            <person name="Gilroy R."/>
        </authorList>
    </citation>
    <scope>NUCLEOTIDE SEQUENCE</scope>
    <source>
        <strain evidence="2">ChiSjej5B23-16112</strain>
    </source>
</reference>
<dbReference type="Pfam" id="PF20076">
    <property type="entry name" value="DUF6472"/>
    <property type="match status" value="1"/>
</dbReference>
<protein>
    <submittedName>
        <fullName evidence="2">DUF6472 family protein</fullName>
    </submittedName>
</protein>
<evidence type="ECO:0000313" key="2">
    <source>
        <dbReference type="EMBL" id="HJF95269.1"/>
    </source>
</evidence>
<proteinExistence type="predicted"/>
<feature type="domain" description="DUF6472" evidence="1">
    <location>
        <begin position="8"/>
        <end position="63"/>
    </location>
</feature>
<dbReference type="AlphaFoldDB" id="A0A921I1T8"/>
<reference evidence="2" key="1">
    <citation type="journal article" date="2021" name="PeerJ">
        <title>Extensive microbial diversity within the chicken gut microbiome revealed by metagenomics and culture.</title>
        <authorList>
            <person name="Gilroy R."/>
            <person name="Ravi A."/>
            <person name="Getino M."/>
            <person name="Pursley I."/>
            <person name="Horton D.L."/>
            <person name="Alikhan N.F."/>
            <person name="Baker D."/>
            <person name="Gharbi K."/>
            <person name="Hall N."/>
            <person name="Watson M."/>
            <person name="Adriaenssens E.M."/>
            <person name="Foster-Nyarko E."/>
            <person name="Jarju S."/>
            <person name="Secka A."/>
            <person name="Antonio M."/>
            <person name="Oren A."/>
            <person name="Chaudhuri R.R."/>
            <person name="La Ragione R."/>
            <person name="Hildebrand F."/>
            <person name="Pallen M.J."/>
        </authorList>
    </citation>
    <scope>NUCLEOTIDE SEQUENCE</scope>
    <source>
        <strain evidence="2">ChiSjej5B23-16112</strain>
    </source>
</reference>
<accession>A0A921I1T8</accession>
<dbReference type="InterPro" id="IPR045525">
    <property type="entry name" value="DUF6472"/>
</dbReference>
<dbReference type="Proteomes" id="UP000769156">
    <property type="component" value="Unassembled WGS sequence"/>
</dbReference>
<evidence type="ECO:0000313" key="3">
    <source>
        <dbReference type="Proteomes" id="UP000769156"/>
    </source>
</evidence>